<dbReference type="SUPFAM" id="SSF52540">
    <property type="entry name" value="P-loop containing nucleoside triphosphate hydrolases"/>
    <property type="match status" value="1"/>
</dbReference>
<evidence type="ECO:0000313" key="1">
    <source>
        <dbReference type="EMBL" id="KAA0023178.1"/>
    </source>
</evidence>
<keyword evidence="1" id="KW-0808">Transferase</keyword>
<protein>
    <submittedName>
        <fullName evidence="1">Nucleoside/nucleotide kinase family protein</fullName>
    </submittedName>
</protein>
<keyword evidence="1" id="KW-0418">Kinase</keyword>
<dbReference type="Proteomes" id="UP000322244">
    <property type="component" value="Unassembled WGS sequence"/>
</dbReference>
<comment type="caution">
    <text evidence="1">The sequence shown here is derived from an EMBL/GenBank/DDBJ whole genome shotgun (WGS) entry which is preliminary data.</text>
</comment>
<accession>A0A5A7SAH5</accession>
<proteinExistence type="predicted"/>
<dbReference type="Pfam" id="PF03308">
    <property type="entry name" value="MeaB"/>
    <property type="match status" value="1"/>
</dbReference>
<sequence length="208" mass="22616">MERAAYIDRARSLLDGVADRRVILGITGAPGAGKSTFAQWLVQALADAGIEVAYVPMDGFHLATTELVRLCRADRKGAPDTFDVGGYRALLQRVRGERADIWAPSFDRTLEEPVAGAVPIAADCRLVVTEGNYLLHDDGGWADIRPQLDEVWFCLAADDVRLQRLIARRVEFGQDPIAADAWARGSDQRNADLVAATAARADLIVSVD</sequence>
<gene>
    <name evidence="1" type="ORF">FOY51_10885</name>
</gene>
<dbReference type="NCBIfam" id="NF006743">
    <property type="entry name" value="PRK09270.1-2"/>
    <property type="match status" value="1"/>
</dbReference>
<evidence type="ECO:0000313" key="2">
    <source>
        <dbReference type="Proteomes" id="UP000322244"/>
    </source>
</evidence>
<dbReference type="OrthoDB" id="3192509at2"/>
<organism evidence="1 2">
    <name type="scientific">Antrihabitans cavernicola</name>
    <dbReference type="NCBI Taxonomy" id="2495913"/>
    <lineage>
        <taxon>Bacteria</taxon>
        <taxon>Bacillati</taxon>
        <taxon>Actinomycetota</taxon>
        <taxon>Actinomycetes</taxon>
        <taxon>Mycobacteriales</taxon>
        <taxon>Nocardiaceae</taxon>
        <taxon>Antrihabitans</taxon>
    </lineage>
</organism>
<dbReference type="InterPro" id="IPR027417">
    <property type="entry name" value="P-loop_NTPase"/>
</dbReference>
<dbReference type="EMBL" id="VLNY01000004">
    <property type="protein sequence ID" value="KAA0023178.1"/>
    <property type="molecule type" value="Genomic_DNA"/>
</dbReference>
<reference evidence="1 2" key="1">
    <citation type="submission" date="2019-07" db="EMBL/GenBank/DDBJ databases">
        <title>Rhodococcus cavernicolus sp. nov., isolated from a cave.</title>
        <authorList>
            <person name="Lee S.D."/>
        </authorList>
    </citation>
    <scope>NUCLEOTIDE SEQUENCE [LARGE SCALE GENOMIC DNA]</scope>
    <source>
        <strain evidence="1 2">C1-24</strain>
    </source>
</reference>
<dbReference type="PANTHER" id="PTHR10285">
    <property type="entry name" value="URIDINE KINASE"/>
    <property type="match status" value="1"/>
</dbReference>
<dbReference type="GO" id="GO:0016301">
    <property type="term" value="F:kinase activity"/>
    <property type="evidence" value="ECO:0007669"/>
    <property type="project" value="UniProtKB-KW"/>
</dbReference>
<keyword evidence="2" id="KW-1185">Reference proteome</keyword>
<dbReference type="AlphaFoldDB" id="A0A5A7SAH5"/>
<name>A0A5A7SAH5_9NOCA</name>
<dbReference type="Gene3D" id="3.40.50.300">
    <property type="entry name" value="P-loop containing nucleotide triphosphate hydrolases"/>
    <property type="match status" value="1"/>
</dbReference>